<dbReference type="InterPro" id="IPR048444">
    <property type="entry name" value="DNMK"/>
</dbReference>
<protein>
    <recommendedName>
        <fullName evidence="3">Adenylate kinase</fullName>
    </recommendedName>
</protein>
<sequence length="174" mass="20339">MQIIVISGKARHGKDTVAGIMKDVFEGWGKRVLVVHYGDLLKFICTIFFGWDGVKDEQGRHMLQYVGTDIIRRQKPDYWVDFVMDMLSLFNDRWDYVIIPDCRFPNEVNRLVEEGFDTTHIRVIREQFSSTLPEEQQQHLSEIALDDVTPDVILKNNGTIEELRELVLELLQRS</sequence>
<dbReference type="InterPro" id="IPR027417">
    <property type="entry name" value="P-loop_NTPase"/>
</dbReference>
<accession>A0A1Y4M5Y7</accession>
<proteinExistence type="predicted"/>
<dbReference type="EMBL" id="NFKP01000054">
    <property type="protein sequence ID" value="OUP64236.1"/>
    <property type="molecule type" value="Genomic_DNA"/>
</dbReference>
<dbReference type="Pfam" id="PF21448">
    <property type="entry name" value="DNMK"/>
    <property type="match status" value="1"/>
</dbReference>
<evidence type="ECO:0008006" key="3">
    <source>
        <dbReference type="Google" id="ProtNLM"/>
    </source>
</evidence>
<dbReference type="Proteomes" id="UP000196386">
    <property type="component" value="Unassembled WGS sequence"/>
</dbReference>
<evidence type="ECO:0000313" key="1">
    <source>
        <dbReference type="EMBL" id="OUP64236.1"/>
    </source>
</evidence>
<organism evidence="1 2">
    <name type="scientific">Anaerotruncus colihominis</name>
    <dbReference type="NCBI Taxonomy" id="169435"/>
    <lineage>
        <taxon>Bacteria</taxon>
        <taxon>Bacillati</taxon>
        <taxon>Bacillota</taxon>
        <taxon>Clostridia</taxon>
        <taxon>Eubacteriales</taxon>
        <taxon>Oscillospiraceae</taxon>
        <taxon>Anaerotruncus</taxon>
    </lineage>
</organism>
<reference evidence="2" key="1">
    <citation type="submission" date="2017-04" db="EMBL/GenBank/DDBJ databases">
        <title>Function of individual gut microbiota members based on whole genome sequencing of pure cultures obtained from chicken caecum.</title>
        <authorList>
            <person name="Medvecky M."/>
            <person name="Cejkova D."/>
            <person name="Polansky O."/>
            <person name="Karasova D."/>
            <person name="Kubasova T."/>
            <person name="Cizek A."/>
            <person name="Rychlik I."/>
        </authorList>
    </citation>
    <scope>NUCLEOTIDE SEQUENCE [LARGE SCALE GENOMIC DNA]</scope>
    <source>
        <strain evidence="2">An175</strain>
    </source>
</reference>
<gene>
    <name evidence="1" type="ORF">B5F11_20265</name>
</gene>
<dbReference type="SUPFAM" id="SSF52540">
    <property type="entry name" value="P-loop containing nucleoside triphosphate hydrolases"/>
    <property type="match status" value="1"/>
</dbReference>
<name>A0A1Y4M5Y7_9FIRM</name>
<dbReference type="AlphaFoldDB" id="A0A1Y4M5Y7"/>
<dbReference type="RefSeq" id="WP_006875762.1">
    <property type="nucleotide sequence ID" value="NZ_CP102255.1"/>
</dbReference>
<evidence type="ECO:0000313" key="2">
    <source>
        <dbReference type="Proteomes" id="UP000196386"/>
    </source>
</evidence>
<dbReference type="Gene3D" id="3.40.50.300">
    <property type="entry name" value="P-loop containing nucleotide triphosphate hydrolases"/>
    <property type="match status" value="1"/>
</dbReference>
<comment type="caution">
    <text evidence="1">The sequence shown here is derived from an EMBL/GenBank/DDBJ whole genome shotgun (WGS) entry which is preliminary data.</text>
</comment>